<feature type="domain" description="VOC" evidence="2">
    <location>
        <begin position="4"/>
        <end position="143"/>
    </location>
</feature>
<dbReference type="SUPFAM" id="SSF54593">
    <property type="entry name" value="Glyoxalase/Bleomycin resistance protein/Dihydroxybiphenyl dioxygenase"/>
    <property type="match status" value="1"/>
</dbReference>
<evidence type="ECO:0000313" key="4">
    <source>
        <dbReference type="Proteomes" id="UP001143307"/>
    </source>
</evidence>
<protein>
    <submittedName>
        <fullName evidence="3">Glyoxalase/bleomycin resistance/dioxygenase family protein</fullName>
    </submittedName>
</protein>
<dbReference type="InterPro" id="IPR051785">
    <property type="entry name" value="MMCE/EMCE_epimerase"/>
</dbReference>
<gene>
    <name evidence="3" type="ORF">EYC87_00525</name>
</gene>
<evidence type="ECO:0000256" key="1">
    <source>
        <dbReference type="ARBA" id="ARBA00022723"/>
    </source>
</evidence>
<sequence>MILAFAHAGLVVRDIERARVFYEEAFGFSVLSEEQWQDNPVVDQAIGSSNSAAKTYMMAGHNCYLELFEYTAPDSNAPEPTALGPHDTGIRHLAFYVDDCRAEFERCLGLGATELGTPPARETGLNAVYLRDPCGNIIELCEIPTPEENPTRLPGISALNTGD</sequence>
<dbReference type="EMBL" id="SHNP01000001">
    <property type="protein sequence ID" value="MCX2972068.1"/>
    <property type="molecule type" value="Genomic_DNA"/>
</dbReference>
<accession>A0ABT3SPZ4</accession>
<dbReference type="RefSeq" id="WP_279251134.1">
    <property type="nucleotide sequence ID" value="NZ_SHNP01000001.1"/>
</dbReference>
<dbReference type="Gene3D" id="3.10.180.10">
    <property type="entry name" value="2,3-Dihydroxybiphenyl 1,2-Dioxygenase, domain 1"/>
    <property type="match status" value="1"/>
</dbReference>
<keyword evidence="1" id="KW-0479">Metal-binding</keyword>
<dbReference type="PROSITE" id="PS51819">
    <property type="entry name" value="VOC"/>
    <property type="match status" value="1"/>
</dbReference>
<evidence type="ECO:0000259" key="2">
    <source>
        <dbReference type="PROSITE" id="PS51819"/>
    </source>
</evidence>
<reference evidence="3" key="1">
    <citation type="submission" date="2019-02" db="EMBL/GenBank/DDBJ databases">
        <authorList>
            <person name="Li S.-H."/>
        </authorList>
    </citation>
    <scope>NUCLEOTIDE SEQUENCE</scope>
    <source>
        <strain evidence="3">IMCC8485</strain>
    </source>
</reference>
<dbReference type="InterPro" id="IPR004360">
    <property type="entry name" value="Glyas_Fos-R_dOase_dom"/>
</dbReference>
<dbReference type="InterPro" id="IPR029068">
    <property type="entry name" value="Glyas_Bleomycin-R_OHBP_Dase"/>
</dbReference>
<dbReference type="Pfam" id="PF00903">
    <property type="entry name" value="Glyoxalase"/>
    <property type="match status" value="1"/>
</dbReference>
<dbReference type="InterPro" id="IPR037523">
    <property type="entry name" value="VOC_core"/>
</dbReference>
<keyword evidence="4" id="KW-1185">Reference proteome</keyword>
<dbReference type="Proteomes" id="UP001143307">
    <property type="component" value="Unassembled WGS sequence"/>
</dbReference>
<dbReference type="PANTHER" id="PTHR43048:SF3">
    <property type="entry name" value="METHYLMALONYL-COA EPIMERASE, MITOCHONDRIAL"/>
    <property type="match status" value="1"/>
</dbReference>
<name>A0ABT3SPZ4_9GAMM</name>
<organism evidence="3 4">
    <name type="scientific">Candidatus Seongchinamella marina</name>
    <dbReference type="NCBI Taxonomy" id="2518990"/>
    <lineage>
        <taxon>Bacteria</taxon>
        <taxon>Pseudomonadati</taxon>
        <taxon>Pseudomonadota</taxon>
        <taxon>Gammaproteobacteria</taxon>
        <taxon>Cellvibrionales</taxon>
        <taxon>Halieaceae</taxon>
        <taxon>Seongchinamella</taxon>
    </lineage>
</organism>
<proteinExistence type="predicted"/>
<evidence type="ECO:0000313" key="3">
    <source>
        <dbReference type="EMBL" id="MCX2972068.1"/>
    </source>
</evidence>
<comment type="caution">
    <text evidence="3">The sequence shown here is derived from an EMBL/GenBank/DDBJ whole genome shotgun (WGS) entry which is preliminary data.</text>
</comment>
<dbReference type="PANTHER" id="PTHR43048">
    <property type="entry name" value="METHYLMALONYL-COA EPIMERASE"/>
    <property type="match status" value="1"/>
</dbReference>